<organism evidence="1 2">
    <name type="scientific">Caballeronia udeis</name>
    <dbReference type="NCBI Taxonomy" id="1232866"/>
    <lineage>
        <taxon>Bacteria</taxon>
        <taxon>Pseudomonadati</taxon>
        <taxon>Pseudomonadota</taxon>
        <taxon>Betaproteobacteria</taxon>
        <taxon>Burkholderiales</taxon>
        <taxon>Burkholderiaceae</taxon>
        <taxon>Caballeronia</taxon>
    </lineage>
</organism>
<protein>
    <submittedName>
        <fullName evidence="1">RimJ/RimL family protein N-acetyltransferase</fullName>
    </submittedName>
</protein>
<dbReference type="EMBL" id="JBIYDN010000015">
    <property type="protein sequence ID" value="MFK4444634.1"/>
    <property type="molecule type" value="Genomic_DNA"/>
</dbReference>
<sequence>MTRIVWNESQRVGQWVCERTGGVYSAVDSTAIGLERGTDLIAGVLFDHYNGASIAMHVAADGPHWLNRAYLRGCFTYPFVQLGIKKIIGLVDSSNAAARRFDEHLGFVLEATIEDAAPHGDLLIYSMTRAQCRYIQGA</sequence>
<gene>
    <name evidence="1" type="ORF">ABH943_004656</name>
</gene>
<evidence type="ECO:0000313" key="2">
    <source>
        <dbReference type="Proteomes" id="UP001620514"/>
    </source>
</evidence>
<name>A0ABW8MLS2_9BURK</name>
<proteinExistence type="predicted"/>
<dbReference type="Gene3D" id="3.40.630.30">
    <property type="match status" value="1"/>
</dbReference>
<evidence type="ECO:0000313" key="1">
    <source>
        <dbReference type="EMBL" id="MFK4444634.1"/>
    </source>
</evidence>
<accession>A0ABW8MLS2</accession>
<dbReference type="RefSeq" id="WP_404609725.1">
    <property type="nucleotide sequence ID" value="NZ_JBIYDN010000015.1"/>
</dbReference>
<dbReference type="InterPro" id="IPR016181">
    <property type="entry name" value="Acyl_CoA_acyltransferase"/>
</dbReference>
<reference evidence="1 2" key="2">
    <citation type="submission" date="2024-11" db="EMBL/GenBank/DDBJ databases">
        <title>Using genomics to understand microbial adaptation to soil warming.</title>
        <authorList>
            <person name="Deangelis K.M. PhD."/>
        </authorList>
    </citation>
    <scope>NUCLEOTIDE SEQUENCE [LARGE SCALE GENOMIC DNA]</scope>
    <source>
        <strain evidence="1 2">GAS97</strain>
    </source>
</reference>
<dbReference type="SUPFAM" id="SSF55729">
    <property type="entry name" value="Acyl-CoA N-acyltransferases (Nat)"/>
    <property type="match status" value="1"/>
</dbReference>
<reference evidence="1 2" key="1">
    <citation type="submission" date="2024-10" db="EMBL/GenBank/DDBJ databases">
        <authorList>
            <person name="Deangelis K."/>
            <person name="Huntemann M."/>
            <person name="Clum A."/>
            <person name="Wang J."/>
            <person name="Palaniappan K."/>
            <person name="Ritter S."/>
            <person name="Chen I.-M."/>
            <person name="Stamatis D."/>
            <person name="Reddy T."/>
            <person name="O'Malley R."/>
            <person name="Daum C."/>
            <person name="Ng V."/>
            <person name="Ivanova N."/>
            <person name="Kyrpides N."/>
            <person name="Woyke T."/>
        </authorList>
    </citation>
    <scope>NUCLEOTIDE SEQUENCE [LARGE SCALE GENOMIC DNA]</scope>
    <source>
        <strain evidence="1 2">GAS97</strain>
    </source>
</reference>
<comment type="caution">
    <text evidence="1">The sequence shown here is derived from an EMBL/GenBank/DDBJ whole genome shotgun (WGS) entry which is preliminary data.</text>
</comment>
<keyword evidence="2" id="KW-1185">Reference proteome</keyword>
<dbReference type="Proteomes" id="UP001620514">
    <property type="component" value="Unassembled WGS sequence"/>
</dbReference>